<organism evidence="1 2">
    <name type="scientific">Flavobacterium johnsoniae</name>
    <name type="common">Cytophaga johnsonae</name>
    <dbReference type="NCBI Taxonomy" id="986"/>
    <lineage>
        <taxon>Bacteria</taxon>
        <taxon>Pseudomonadati</taxon>
        <taxon>Bacteroidota</taxon>
        <taxon>Flavobacteriia</taxon>
        <taxon>Flavobacteriales</taxon>
        <taxon>Flavobacteriaceae</taxon>
        <taxon>Flavobacterium</taxon>
    </lineage>
</organism>
<dbReference type="Proteomes" id="UP000184112">
    <property type="component" value="Unassembled WGS sequence"/>
</dbReference>
<evidence type="ECO:0008006" key="3">
    <source>
        <dbReference type="Google" id="ProtNLM"/>
    </source>
</evidence>
<name>A0A1M5IHV5_FLAJO</name>
<proteinExistence type="predicted"/>
<evidence type="ECO:0000313" key="1">
    <source>
        <dbReference type="EMBL" id="SHG27841.1"/>
    </source>
</evidence>
<dbReference type="AlphaFoldDB" id="A0A1M5IHV5"/>
<sequence length="206" mass="23377">MKKIQAPDTVIRQAVIRALSEENIKNREAEFVISTEAVDSYDTIFKIDGWDLKRYQNNPIVAYGHRTWSDNPDMILGTSDVWVEGEQLIGKVRFESEETNPTAEKIWKKVKEGTLRMASVGANPLEWRMGIAADGENPGVLYFTRTELLEWSIVPLGSNPEALKRSVETIESLRAELNKENQPEVVRENKGLSSFEAQVSINKNRL</sequence>
<dbReference type="EMBL" id="FQWH01000002">
    <property type="protein sequence ID" value="SHG27841.1"/>
    <property type="molecule type" value="Genomic_DNA"/>
</dbReference>
<accession>A0A1M5IHV5</accession>
<dbReference type="RefSeq" id="WP_073408415.1">
    <property type="nucleotide sequence ID" value="NZ_FQWH01000002.1"/>
</dbReference>
<evidence type="ECO:0000313" key="2">
    <source>
        <dbReference type="Proteomes" id="UP000184112"/>
    </source>
</evidence>
<gene>
    <name evidence="1" type="ORF">SAMN05444388_102108</name>
</gene>
<protein>
    <recommendedName>
        <fullName evidence="3">HK97 family phage prohead protease</fullName>
    </recommendedName>
</protein>
<reference evidence="1 2" key="1">
    <citation type="submission" date="2016-11" db="EMBL/GenBank/DDBJ databases">
        <authorList>
            <person name="Jaros S."/>
            <person name="Januszkiewicz K."/>
            <person name="Wedrychowicz H."/>
        </authorList>
    </citation>
    <scope>NUCLEOTIDE SEQUENCE [LARGE SCALE GENOMIC DNA]</scope>
    <source>
        <strain evidence="1 2">DSM 6792</strain>
    </source>
</reference>